<feature type="binding site" evidence="8">
    <location>
        <position position="67"/>
    </location>
    <ligand>
        <name>Mg(2+)</name>
        <dbReference type="ChEBI" id="CHEBI:18420"/>
    </ligand>
</feature>
<comment type="subunit">
    <text evidence="8">Homodimer.</text>
</comment>
<dbReference type="GO" id="GO:0008795">
    <property type="term" value="F:NAD+ synthase activity"/>
    <property type="evidence" value="ECO:0007669"/>
    <property type="project" value="UniProtKB-UniRule"/>
</dbReference>
<comment type="pathway">
    <text evidence="8">Cofactor biosynthesis; NAD(+) biosynthesis; NAD(+) from deamido-NAD(+) (ammonia route): step 1/1.</text>
</comment>
<evidence type="ECO:0000313" key="12">
    <source>
        <dbReference type="EMBL" id="RAI44312.1"/>
    </source>
</evidence>
<dbReference type="NCBIfam" id="NF002048">
    <property type="entry name" value="PRK00876.1"/>
    <property type="match status" value="1"/>
</dbReference>
<sequence length="344" mass="37200">MTTPLRLYAIDEVVAAPPPTSATAFSAAALAIDPVAETVRIAAAVKAQVLRTLRRRGVVLGLSGGIDSSVTAALCARALGPGRVLGVLMPETDSDPESLRLGRLMAAAIGIETVVEDIAPMLQAARCYARRDDLIRTVVPEYGDGWGCKVAIANALDGSPYSLTSLVVQSPDGVQRKLRLPLDVYLGIVAATNMKQRTRKQIEYFHADRLNYAVAGTPNRLEYDQGFFVKNGDGAADLKPIAHLYKTQVYALAAHLGVPEEIRRRPPTTDTWSLAQTQDEFYFSLPWDRMDLCLWALNNGVAAEAAAPAIGLTVAQLDNVWRDIAAKRRVAQYLHAGPLLVDEV</sequence>
<feature type="domain" description="NAD/GMP synthase" evidence="11">
    <location>
        <begin position="48"/>
        <end position="126"/>
    </location>
</feature>
<evidence type="ECO:0000256" key="3">
    <source>
        <dbReference type="ARBA" id="ARBA00022723"/>
    </source>
</evidence>
<feature type="binding site" evidence="8">
    <location>
        <position position="222"/>
    </location>
    <ligand>
        <name>Mg(2+)</name>
        <dbReference type="ChEBI" id="CHEBI:18420"/>
    </ligand>
</feature>
<dbReference type="HAMAP" id="MF_00193">
    <property type="entry name" value="NadE_ammonia_dep"/>
    <property type="match status" value="1"/>
</dbReference>
<dbReference type="PANTHER" id="PTHR23090:SF9">
    <property type="entry name" value="GLUTAMINE-DEPENDENT NAD(+) SYNTHETASE"/>
    <property type="match status" value="1"/>
</dbReference>
<gene>
    <name evidence="8 12" type="primary">nadE</name>
    <name evidence="12" type="ORF">CH341_09895</name>
</gene>
<keyword evidence="7 8" id="KW-0520">NAD</keyword>
<dbReference type="PANTHER" id="PTHR23090">
    <property type="entry name" value="NH 3 /GLUTAMINE-DEPENDENT NAD + SYNTHETASE"/>
    <property type="match status" value="1"/>
</dbReference>
<keyword evidence="4 8" id="KW-0547">Nucleotide-binding</keyword>
<evidence type="ECO:0000256" key="8">
    <source>
        <dbReference type="HAMAP-Rule" id="MF_00193"/>
    </source>
</evidence>
<evidence type="ECO:0000256" key="6">
    <source>
        <dbReference type="ARBA" id="ARBA00022842"/>
    </source>
</evidence>
<dbReference type="GO" id="GO:0005524">
    <property type="term" value="F:ATP binding"/>
    <property type="evidence" value="ECO:0007669"/>
    <property type="project" value="UniProtKB-UniRule"/>
</dbReference>
<dbReference type="InterPro" id="IPR022310">
    <property type="entry name" value="NAD/GMP_synthase"/>
</dbReference>
<evidence type="ECO:0000256" key="10">
    <source>
        <dbReference type="RuleBase" id="RU003812"/>
    </source>
</evidence>
<dbReference type="GO" id="GO:0004359">
    <property type="term" value="F:glutaminase activity"/>
    <property type="evidence" value="ECO:0007669"/>
    <property type="project" value="InterPro"/>
</dbReference>
<name>A0A327L482_9BRAD</name>
<dbReference type="Proteomes" id="UP000249130">
    <property type="component" value="Unassembled WGS sequence"/>
</dbReference>
<keyword evidence="2 8" id="KW-0436">Ligase</keyword>
<comment type="caution">
    <text evidence="12">The sequence shown here is derived from an EMBL/GenBank/DDBJ whole genome shotgun (WGS) entry which is preliminary data.</text>
</comment>
<evidence type="ECO:0000256" key="1">
    <source>
        <dbReference type="ARBA" id="ARBA00005859"/>
    </source>
</evidence>
<evidence type="ECO:0000256" key="9">
    <source>
        <dbReference type="RuleBase" id="RU003811"/>
    </source>
</evidence>
<dbReference type="InterPro" id="IPR003694">
    <property type="entry name" value="NAD_synthase"/>
</dbReference>
<feature type="binding site" evidence="8">
    <location>
        <position position="217"/>
    </location>
    <ligand>
        <name>ATP</name>
        <dbReference type="ChEBI" id="CHEBI:30616"/>
    </ligand>
</feature>
<evidence type="ECO:0000313" key="13">
    <source>
        <dbReference type="Proteomes" id="UP000249130"/>
    </source>
</evidence>
<dbReference type="Gene3D" id="3.40.50.620">
    <property type="entry name" value="HUPs"/>
    <property type="match status" value="1"/>
</dbReference>
<feature type="binding site" evidence="8">
    <location>
        <position position="246"/>
    </location>
    <ligand>
        <name>ATP</name>
        <dbReference type="ChEBI" id="CHEBI:30616"/>
    </ligand>
</feature>
<evidence type="ECO:0000259" key="11">
    <source>
        <dbReference type="Pfam" id="PF02540"/>
    </source>
</evidence>
<dbReference type="GO" id="GO:0005737">
    <property type="term" value="C:cytoplasm"/>
    <property type="evidence" value="ECO:0007669"/>
    <property type="project" value="InterPro"/>
</dbReference>
<dbReference type="SUPFAM" id="SSF52402">
    <property type="entry name" value="Adenine nucleotide alpha hydrolases-like"/>
    <property type="match status" value="1"/>
</dbReference>
<feature type="binding site" evidence="8">
    <location>
        <position position="268"/>
    </location>
    <ligand>
        <name>ATP</name>
        <dbReference type="ChEBI" id="CHEBI:30616"/>
    </ligand>
</feature>
<dbReference type="InterPro" id="IPR022926">
    <property type="entry name" value="NH(3)-dep_NAD(+)_synth"/>
</dbReference>
<organism evidence="12 13">
    <name type="scientific">Rhodoplanes roseus</name>
    <dbReference type="NCBI Taxonomy" id="29409"/>
    <lineage>
        <taxon>Bacteria</taxon>
        <taxon>Pseudomonadati</taxon>
        <taxon>Pseudomonadota</taxon>
        <taxon>Alphaproteobacteria</taxon>
        <taxon>Hyphomicrobiales</taxon>
        <taxon>Nitrobacteraceae</taxon>
        <taxon>Rhodoplanes</taxon>
    </lineage>
</organism>
<dbReference type="InterPro" id="IPR014729">
    <property type="entry name" value="Rossmann-like_a/b/a_fold"/>
</dbReference>
<feature type="binding site" evidence="8">
    <location>
        <position position="237"/>
    </location>
    <ligand>
        <name>deamido-NAD(+)</name>
        <dbReference type="ChEBI" id="CHEBI:58437"/>
        <note>ligand shared between two neighboring subunits</note>
    </ligand>
</feature>
<dbReference type="NCBIfam" id="TIGR00552">
    <property type="entry name" value="nadE"/>
    <property type="match status" value="1"/>
</dbReference>
<dbReference type="AlphaFoldDB" id="A0A327L482"/>
<dbReference type="EMBL" id="NPEX01000050">
    <property type="protein sequence ID" value="RAI44312.1"/>
    <property type="molecule type" value="Genomic_DNA"/>
</dbReference>
<dbReference type="UniPathway" id="UPA00253">
    <property type="reaction ID" value="UER00333"/>
</dbReference>
<feature type="binding site" description="in other chain" evidence="8">
    <location>
        <position position="230"/>
    </location>
    <ligand>
        <name>deamido-NAD(+)</name>
        <dbReference type="ChEBI" id="CHEBI:58437"/>
        <note>ligand shared between two neighboring subunits</note>
    </ligand>
</feature>
<feature type="binding site" evidence="8">
    <location>
        <begin position="61"/>
        <end position="68"/>
    </location>
    <ligand>
        <name>ATP</name>
        <dbReference type="ChEBI" id="CHEBI:30616"/>
    </ligand>
</feature>
<comment type="function">
    <text evidence="8">Catalyzes the ATP-dependent amidation of deamido-NAD to form NAD. Uses ammonia as a nitrogen source.</text>
</comment>
<dbReference type="EC" id="6.3.1.5" evidence="8 10"/>
<feature type="domain" description="NAD/GMP synthase" evidence="11">
    <location>
        <begin position="189"/>
        <end position="304"/>
    </location>
</feature>
<dbReference type="GO" id="GO:0003952">
    <property type="term" value="F:NAD+ synthase (glutamine-hydrolyzing) activity"/>
    <property type="evidence" value="ECO:0007669"/>
    <property type="project" value="InterPro"/>
</dbReference>
<reference evidence="12 13" key="1">
    <citation type="submission" date="2017-07" db="EMBL/GenBank/DDBJ databases">
        <title>Draft Genome Sequences of Select Purple Nonsulfur Bacteria.</title>
        <authorList>
            <person name="Lasarre B."/>
            <person name="Mckinlay J.B."/>
        </authorList>
    </citation>
    <scope>NUCLEOTIDE SEQUENCE [LARGE SCALE GENOMIC DNA]</scope>
    <source>
        <strain evidence="12 13">DSM 5909</strain>
    </source>
</reference>
<proteinExistence type="inferred from homology"/>
<dbReference type="OrthoDB" id="3266517at2"/>
<comment type="similarity">
    <text evidence="1 8 9">Belongs to the NAD synthetase family.</text>
</comment>
<keyword evidence="6 8" id="KW-0460">Magnesium</keyword>
<protein>
    <recommendedName>
        <fullName evidence="8 10">NH(3)-dependent NAD(+) synthetase</fullName>
        <ecNumber evidence="8 10">6.3.1.5</ecNumber>
    </recommendedName>
</protein>
<comment type="catalytic activity">
    <reaction evidence="8 10">
        <text>deamido-NAD(+) + NH4(+) + ATP = AMP + diphosphate + NAD(+) + H(+)</text>
        <dbReference type="Rhea" id="RHEA:21188"/>
        <dbReference type="ChEBI" id="CHEBI:15378"/>
        <dbReference type="ChEBI" id="CHEBI:28938"/>
        <dbReference type="ChEBI" id="CHEBI:30616"/>
        <dbReference type="ChEBI" id="CHEBI:33019"/>
        <dbReference type="ChEBI" id="CHEBI:57540"/>
        <dbReference type="ChEBI" id="CHEBI:58437"/>
        <dbReference type="ChEBI" id="CHEBI:456215"/>
        <dbReference type="EC" id="6.3.1.5"/>
    </reaction>
</comment>
<keyword evidence="5 8" id="KW-0067">ATP-binding</keyword>
<accession>A0A327L482</accession>
<dbReference type="CDD" id="cd00553">
    <property type="entry name" value="NAD_synthase"/>
    <property type="match status" value="1"/>
</dbReference>
<comment type="caution">
    <text evidence="8">Lacks conserved residue(s) required for the propagation of feature annotation.</text>
</comment>
<dbReference type="Pfam" id="PF02540">
    <property type="entry name" value="NAD_synthase"/>
    <property type="match status" value="2"/>
</dbReference>
<evidence type="ECO:0000256" key="7">
    <source>
        <dbReference type="ARBA" id="ARBA00023027"/>
    </source>
</evidence>
<dbReference type="GO" id="GO:0009435">
    <property type="term" value="P:NAD+ biosynthetic process"/>
    <property type="evidence" value="ECO:0007669"/>
    <property type="project" value="UniProtKB-UniRule"/>
</dbReference>
<evidence type="ECO:0000256" key="2">
    <source>
        <dbReference type="ARBA" id="ARBA00022598"/>
    </source>
</evidence>
<evidence type="ECO:0000256" key="4">
    <source>
        <dbReference type="ARBA" id="ARBA00022741"/>
    </source>
</evidence>
<keyword evidence="13" id="KW-1185">Reference proteome</keyword>
<feature type="binding site" description="in other chain" evidence="8">
    <location>
        <position position="197"/>
    </location>
    <ligand>
        <name>deamido-NAD(+)</name>
        <dbReference type="ChEBI" id="CHEBI:58437"/>
        <note>ligand shared between two neighboring subunits</note>
    </ligand>
</feature>
<evidence type="ECO:0000256" key="5">
    <source>
        <dbReference type="ARBA" id="ARBA00022840"/>
    </source>
</evidence>
<keyword evidence="3 8" id="KW-0479">Metal-binding</keyword>
<dbReference type="RefSeq" id="WP_111418880.1">
    <property type="nucleotide sequence ID" value="NZ_NPEX01000050.1"/>
</dbReference>
<dbReference type="GO" id="GO:0046872">
    <property type="term" value="F:metal ion binding"/>
    <property type="evidence" value="ECO:0007669"/>
    <property type="project" value="UniProtKB-KW"/>
</dbReference>